<dbReference type="EMBL" id="AEWJ01000041">
    <property type="protein sequence ID" value="EGD58423.1"/>
    <property type="molecule type" value="Genomic_DNA"/>
</dbReference>
<dbReference type="CDD" id="cd06173">
    <property type="entry name" value="MFS_MefA_like"/>
    <property type="match status" value="1"/>
</dbReference>
<dbReference type="SUPFAM" id="SSF103473">
    <property type="entry name" value="MFS general substrate transporter"/>
    <property type="match status" value="1"/>
</dbReference>
<feature type="transmembrane region" description="Helical" evidence="7">
    <location>
        <begin position="59"/>
        <end position="80"/>
    </location>
</feature>
<dbReference type="InParanoid" id="F1ZAG9"/>
<dbReference type="PANTHER" id="PTHR23513">
    <property type="entry name" value="INTEGRAL MEMBRANE EFFLUX PROTEIN-RELATED"/>
    <property type="match status" value="1"/>
</dbReference>
<dbReference type="PANTHER" id="PTHR23513:SF9">
    <property type="entry name" value="ENTEROBACTIN EXPORTER ENTS"/>
    <property type="match status" value="1"/>
</dbReference>
<dbReference type="eggNOG" id="COG2814">
    <property type="taxonomic scope" value="Bacteria"/>
</dbReference>
<feature type="transmembrane region" description="Helical" evidence="7">
    <location>
        <begin position="119"/>
        <end position="136"/>
    </location>
</feature>
<dbReference type="InterPro" id="IPR036259">
    <property type="entry name" value="MFS_trans_sf"/>
</dbReference>
<dbReference type="Proteomes" id="UP000004728">
    <property type="component" value="Unassembled WGS sequence"/>
</dbReference>
<dbReference type="OrthoDB" id="7283966at2"/>
<proteinExistence type="predicted"/>
<comment type="subcellular location">
    <subcellularLocation>
        <location evidence="1">Cell membrane</location>
        <topology evidence="1">Multi-pass membrane protein</topology>
    </subcellularLocation>
</comment>
<keyword evidence="5 7" id="KW-1133">Transmembrane helix</keyword>
<keyword evidence="9" id="KW-1185">Reference proteome</keyword>
<reference evidence="8 9" key="1">
    <citation type="journal article" date="2012" name="J. Bacteriol.">
        <title>Draft Genome Sequence of Novosphingobium nitrogenifigens Y88T.</title>
        <authorList>
            <person name="Strabala T.J."/>
            <person name="Macdonald L."/>
            <person name="Liu V."/>
            <person name="Smit A.M."/>
        </authorList>
    </citation>
    <scope>NUCLEOTIDE SEQUENCE [LARGE SCALE GENOMIC DNA]</scope>
    <source>
        <strain evidence="8 9">DSM 19370</strain>
    </source>
</reference>
<evidence type="ECO:0000313" key="8">
    <source>
        <dbReference type="EMBL" id="EGD58423.1"/>
    </source>
</evidence>
<dbReference type="FunCoup" id="F1ZAG9">
    <property type="interactions" value="125"/>
</dbReference>
<dbReference type="GO" id="GO:0022857">
    <property type="term" value="F:transmembrane transporter activity"/>
    <property type="evidence" value="ECO:0007669"/>
    <property type="project" value="InterPro"/>
</dbReference>
<dbReference type="Pfam" id="PF07690">
    <property type="entry name" value="MFS_1"/>
    <property type="match status" value="1"/>
</dbReference>
<evidence type="ECO:0000256" key="3">
    <source>
        <dbReference type="ARBA" id="ARBA00022475"/>
    </source>
</evidence>
<dbReference type="STRING" id="983920.Y88_0478"/>
<accession>F1ZAG9</accession>
<dbReference type="HOGENOM" id="CLU_034180_11_0_5"/>
<dbReference type="RefSeq" id="WP_008066813.1">
    <property type="nucleotide sequence ID" value="NZ_AQWK01000002.1"/>
</dbReference>
<name>F1ZAG9_9SPHN</name>
<keyword evidence="3" id="KW-1003">Cell membrane</keyword>
<feature type="transmembrane region" description="Helical" evidence="7">
    <location>
        <begin position="92"/>
        <end position="113"/>
    </location>
</feature>
<keyword evidence="6 7" id="KW-0472">Membrane</keyword>
<feature type="transmembrane region" description="Helical" evidence="7">
    <location>
        <begin position="25"/>
        <end position="47"/>
    </location>
</feature>
<evidence type="ECO:0000256" key="5">
    <source>
        <dbReference type="ARBA" id="ARBA00022989"/>
    </source>
</evidence>
<feature type="transmembrane region" description="Helical" evidence="7">
    <location>
        <begin position="379"/>
        <end position="407"/>
    </location>
</feature>
<evidence type="ECO:0000256" key="7">
    <source>
        <dbReference type="SAM" id="Phobius"/>
    </source>
</evidence>
<feature type="transmembrane region" description="Helical" evidence="7">
    <location>
        <begin position="235"/>
        <end position="259"/>
    </location>
</feature>
<gene>
    <name evidence="8" type="ORF">Y88_0478</name>
</gene>
<organism evidence="8 9">
    <name type="scientific">Novosphingobium nitrogenifigens DSM 19370</name>
    <dbReference type="NCBI Taxonomy" id="983920"/>
    <lineage>
        <taxon>Bacteria</taxon>
        <taxon>Pseudomonadati</taxon>
        <taxon>Pseudomonadota</taxon>
        <taxon>Alphaproteobacteria</taxon>
        <taxon>Sphingomonadales</taxon>
        <taxon>Sphingomonadaceae</taxon>
        <taxon>Novosphingobium</taxon>
    </lineage>
</organism>
<evidence type="ECO:0000313" key="9">
    <source>
        <dbReference type="Proteomes" id="UP000004728"/>
    </source>
</evidence>
<feature type="transmembrane region" description="Helical" evidence="7">
    <location>
        <begin position="271"/>
        <end position="290"/>
    </location>
</feature>
<keyword evidence="4 7" id="KW-0812">Transmembrane</keyword>
<evidence type="ECO:0000256" key="4">
    <source>
        <dbReference type="ARBA" id="ARBA00022692"/>
    </source>
</evidence>
<feature type="transmembrane region" description="Helical" evidence="7">
    <location>
        <begin position="185"/>
        <end position="204"/>
    </location>
</feature>
<sequence length="423" mass="43699">MSASATQDATHPPHPLAIPAYRWFWLARILAMLAQSNFVVVLGWAVYDIARTSLDMRAASLRIGLVGLAQFLPVLLLNPVAGLAADRYDRRALVRLSLAGQMLSVAALLAASLSGYDGLGLFYGAAAAFAACRAFYMPAMNALGPLLVPAEVLPRAIAVGAVAGRIGGIMGPVLGGYAYGVGGSWAYALTVALIAAALGAQLAIGKGKPLPPPPPGRPLERIAEGLSYVVRTRMLLGAISLDLFAVLFGGATAMLPAFARDILHVGPAGLGLLRSASSVGAVGTALWLSARPITHGVGPKMLIAVGLFGAASAIFGLSSWLWLSLAMLALSGAADMISVYVRQTLVQVVTPDAMRGRVGATSSLFITASNELGEMESGLVGALMGPAGSVVFGGIMAVAIAGLWGWIFPELRKVQRFEDVTVK</sequence>
<evidence type="ECO:0000256" key="1">
    <source>
        <dbReference type="ARBA" id="ARBA00004651"/>
    </source>
</evidence>
<comment type="caution">
    <text evidence="8">The sequence shown here is derived from an EMBL/GenBank/DDBJ whole genome shotgun (WGS) entry which is preliminary data.</text>
</comment>
<evidence type="ECO:0000256" key="2">
    <source>
        <dbReference type="ARBA" id="ARBA00022448"/>
    </source>
</evidence>
<protein>
    <submittedName>
        <fullName evidence="8">Major facilitator transporter</fullName>
    </submittedName>
</protein>
<dbReference type="InterPro" id="IPR011701">
    <property type="entry name" value="MFS"/>
</dbReference>
<dbReference type="GO" id="GO:0005886">
    <property type="term" value="C:plasma membrane"/>
    <property type="evidence" value="ECO:0007669"/>
    <property type="project" value="UniProtKB-SubCell"/>
</dbReference>
<evidence type="ECO:0000256" key="6">
    <source>
        <dbReference type="ARBA" id="ARBA00023136"/>
    </source>
</evidence>
<dbReference type="Gene3D" id="1.20.1250.20">
    <property type="entry name" value="MFS general substrate transporter like domains"/>
    <property type="match status" value="1"/>
</dbReference>
<keyword evidence="2" id="KW-0813">Transport</keyword>
<dbReference type="AlphaFoldDB" id="F1ZAG9"/>
<feature type="transmembrane region" description="Helical" evidence="7">
    <location>
        <begin position="302"/>
        <end position="323"/>
    </location>
</feature>